<dbReference type="Proteomes" id="UP000194546">
    <property type="component" value="Unassembled WGS sequence"/>
</dbReference>
<feature type="compositionally biased region" description="Basic residues" evidence="1">
    <location>
        <begin position="274"/>
        <end position="284"/>
    </location>
</feature>
<name>A0A242MLV9_CABSO</name>
<evidence type="ECO:0000313" key="3">
    <source>
        <dbReference type="Proteomes" id="UP000194546"/>
    </source>
</evidence>
<protein>
    <submittedName>
        <fullName evidence="2">Uncharacterized protein</fullName>
    </submittedName>
</protein>
<dbReference type="AlphaFoldDB" id="A0A242MLV9"/>
<feature type="compositionally biased region" description="Basic and acidic residues" evidence="1">
    <location>
        <begin position="331"/>
        <end position="349"/>
    </location>
</feature>
<proteinExistence type="predicted"/>
<feature type="region of interest" description="Disordered" evidence="1">
    <location>
        <begin position="231"/>
        <end position="352"/>
    </location>
</feature>
<organism evidence="2 3">
    <name type="scientific">Caballeronia sordidicola</name>
    <name type="common">Burkholderia sordidicola</name>
    <dbReference type="NCBI Taxonomy" id="196367"/>
    <lineage>
        <taxon>Bacteria</taxon>
        <taxon>Pseudomonadati</taxon>
        <taxon>Pseudomonadota</taxon>
        <taxon>Betaproteobacteria</taxon>
        <taxon>Burkholderiales</taxon>
        <taxon>Burkholderiaceae</taxon>
        <taxon>Caballeronia</taxon>
    </lineage>
</organism>
<reference evidence="2 3" key="1">
    <citation type="submission" date="2017-03" db="EMBL/GenBank/DDBJ databases">
        <title>Genome analysis of strain PAMC 26510.</title>
        <authorList>
            <person name="Oh H.-M."/>
            <person name="Yang J.-A."/>
        </authorList>
    </citation>
    <scope>NUCLEOTIDE SEQUENCE [LARGE SCALE GENOMIC DNA]</scope>
    <source>
        <strain evidence="2 3">PAMC 26510</strain>
    </source>
</reference>
<feature type="compositionally biased region" description="Basic and acidic residues" evidence="1">
    <location>
        <begin position="238"/>
        <end position="270"/>
    </location>
</feature>
<dbReference type="EMBL" id="NBTY01000117">
    <property type="protein sequence ID" value="OTP72160.1"/>
    <property type="molecule type" value="Genomic_DNA"/>
</dbReference>
<feature type="compositionally biased region" description="Basic and acidic residues" evidence="1">
    <location>
        <begin position="301"/>
        <end position="323"/>
    </location>
</feature>
<evidence type="ECO:0000256" key="1">
    <source>
        <dbReference type="SAM" id="MobiDB-lite"/>
    </source>
</evidence>
<evidence type="ECO:0000313" key="2">
    <source>
        <dbReference type="EMBL" id="OTP72160.1"/>
    </source>
</evidence>
<accession>A0A242MLV9</accession>
<gene>
    <name evidence="2" type="ORF">PAMC26510_22210</name>
</gene>
<sequence>MFRRRPQAFRAIQHDQHHREAVQQLADDFGIDDLMTEDGVLQRTHGRAQEFRKHGEQHRAQDHARDVAHAAEHHAGEHHDRFPEGERFRRYESLERAEHRARQTAERRTHRKRQQLHVTRVDAHCFCGDFVLADRGPCTADPRVLQAHAHEDHEERTQHEQVVVVVDGREVEPEQRMRLRQIKPEQRHRIDARDPLRPVRDVDRTIQVVHEDPDDFPEAQGHDGEIIAAQTKRRRTQQHAERGGQRHRAGNDDPDRRVQAAGEQVRDPLELRGQLRRRKQRSHISAHGVERDVAQVQQPGETHHHVQAQREHDVQHREVEHADPVVAAGRADQHGREDHERGDQHRDGVILRGLSFGDERGRRLDRLN</sequence>
<comment type="caution">
    <text evidence="2">The sequence shown here is derived from an EMBL/GenBank/DDBJ whole genome shotgun (WGS) entry which is preliminary data.</text>
</comment>